<sequence>MPVSRQISTEALEVFYTNLHLDLDPSSLFLRSLSPQNIHRLRRLTFTMTPAQVEGWCNGAVASGYDAAMLESQIAIPYWGGGAVKPPGEGGNDFYRRTWREVIAVLAAHADLPRLALTIEMSECTWVYVEDAILWEEFMPPEDIRPIFKFIYDFYIDVATALCELRGLGALDLKLSVFEHLKPWLEREVLGRSPEPKVDGALERRRRPRWYHLVPQWHDGDRRLEGSNYRPPGRSDES</sequence>
<protein>
    <submittedName>
        <fullName evidence="1">Uncharacterized protein</fullName>
    </submittedName>
</protein>
<evidence type="ECO:0000313" key="1">
    <source>
        <dbReference type="EMBL" id="KAK7739689.1"/>
    </source>
</evidence>
<dbReference type="Proteomes" id="UP001320245">
    <property type="component" value="Unassembled WGS sequence"/>
</dbReference>
<name>A0AAN9U6Y2_9PEZI</name>
<dbReference type="AlphaFoldDB" id="A0AAN9U6Y2"/>
<evidence type="ECO:0000313" key="2">
    <source>
        <dbReference type="Proteomes" id="UP001320245"/>
    </source>
</evidence>
<keyword evidence="2" id="KW-1185">Reference proteome</keyword>
<accession>A0AAN9U6Y2</accession>
<organism evidence="1 2">
    <name type="scientific">Cytospora paraplurivora</name>
    <dbReference type="NCBI Taxonomy" id="2898453"/>
    <lineage>
        <taxon>Eukaryota</taxon>
        <taxon>Fungi</taxon>
        <taxon>Dikarya</taxon>
        <taxon>Ascomycota</taxon>
        <taxon>Pezizomycotina</taxon>
        <taxon>Sordariomycetes</taxon>
        <taxon>Sordariomycetidae</taxon>
        <taxon>Diaporthales</taxon>
        <taxon>Cytosporaceae</taxon>
        <taxon>Cytospora</taxon>
    </lineage>
</organism>
<gene>
    <name evidence="1" type="ORF">SLS53_005657</name>
</gene>
<proteinExistence type="predicted"/>
<reference evidence="1 2" key="1">
    <citation type="journal article" date="2023" name="PLoS ONE">
        <title>Cytospora paraplurivora sp. nov. isolated from orchards with fruit tree decline syndrome in Ontario, Canada.</title>
        <authorList>
            <person name="Ilyukhin E."/>
            <person name="Nguyen H.D.T."/>
            <person name="Castle A.J."/>
            <person name="Ellouze W."/>
        </authorList>
    </citation>
    <scope>NUCLEOTIDE SEQUENCE [LARGE SCALE GENOMIC DNA]</scope>
    <source>
        <strain evidence="1 2">FDS-564</strain>
    </source>
</reference>
<comment type="caution">
    <text evidence="1">The sequence shown here is derived from an EMBL/GenBank/DDBJ whole genome shotgun (WGS) entry which is preliminary data.</text>
</comment>
<dbReference type="EMBL" id="JAJSPL020000022">
    <property type="protein sequence ID" value="KAK7739689.1"/>
    <property type="molecule type" value="Genomic_DNA"/>
</dbReference>